<dbReference type="RefSeq" id="XP_064771132.1">
    <property type="nucleotide sequence ID" value="XM_064915051.1"/>
</dbReference>
<dbReference type="GeneID" id="90040563"/>
<sequence>MSCLSPAPPRGLQAVIPVDPPPSKREKVARYLQQKKEQFDQYQRLLNQQRTQLMRQRQDGSRDFRGAGAGAGSSKAPNFYRLMSTSSFTTFARASQQQQQQRQQQQSKSEYETSTNGSSSAAPSVSEAKTLTDKNGEKLVMFPSYARRLDNGLVEIDIRGWVYAPGGATRKNKIFTSVVRQLVGVSAAEAADSDASSAATVGTSSPASSIYGSSSNSARARTYSSIPKNTSSISVGSVISNSPSDRGSPSPSRRGSFNQIGNRYDRSSSPVSEAVMIPRSAPKTDRSVSFSRTARSYSHSPGNRAFSSSPRRDTYSSAAQQARGIRPDDISGAVINNKNFVQPTLVGERQPLLSSSPSGKRSTNYLINLESDTESDYFSSSDDDEEVIENHHQTVVVDRRASPARSMSRSSIGRPPLVRPAISGNDIRRQQSFYSNQANGSMTSIAGHNSEVVAANADNAPLSSPTSVSRGSYFPDYTRRSSILSLSRSFSMNGSGGGFQALSGASPARSSNGKDKATKDQAAAPPPLPPRPNLISFPSVYNAEKTMQERIAPFISRPISYEAITINVGSTDTEEYSTYNVFTADSGHFGVRLRLNYEPSISCVECGDDLITVQEVKVIEPFGVSVISDVDDTIKHTGITGAKKGIFRNVFVKDYSELEIKGVASWYQRLSDMGCPIHYVSNSPWQLFPSISKFLRRAGLPGGSMHLKHYNGFLYGLLEPAVERKRFNLESILADFPHRKFILVGDSGEMDLEAYVNLACNFPDQVLAIYIRDVTTMCSDDDDACTMSQLNGFFTSSVPRPDEIDDLLVDDSGWCCGGKGDADRYYNRPHSPPPLMPKPANLRSNKITTPPGPTSTAWNSTPTPSGGSIKQQQQAHEAPKVPKKPSSLKSQPVQLVAPQPTYPTGPTGGATCDLLSSSAASSVSPLAARLAEYSSTFESGSPESPEMPSYMSGKQQQQQPLLGKGSASKLPSTHVTNSTGLNGTTGSSSASQGNISSLSTSIKAAKSSTANPPNYNSIQQQEHQHQAASDASADTSSPPKKRDVTFSDDHDKSDHHKPPLPPRPADIARSVAGAAVASAAGNKQHASDIASYAYRACIGQGRGNSDNEPLDKKLALWKKRVARARMMLPNGIRLRMWRIGDDVGDECEGIVKAYLDQLESEMIN</sequence>
<keyword evidence="4" id="KW-1185">Reference proteome</keyword>
<accession>A0ABR1FE11</accession>
<feature type="region of interest" description="Disordered" evidence="1">
    <location>
        <begin position="399"/>
        <end position="422"/>
    </location>
</feature>
<feature type="region of interest" description="Disordered" evidence="1">
    <location>
        <begin position="825"/>
        <end position="909"/>
    </location>
</feature>
<feature type="compositionally biased region" description="Polar residues" evidence="1">
    <location>
        <begin position="218"/>
        <end position="230"/>
    </location>
</feature>
<dbReference type="Proteomes" id="UP001498771">
    <property type="component" value="Unassembled WGS sequence"/>
</dbReference>
<feature type="domain" description="Phosphatidate phosphatase APP1 catalytic" evidence="2">
    <location>
        <begin position="624"/>
        <end position="773"/>
    </location>
</feature>
<feature type="compositionally biased region" description="Polar residues" evidence="1">
    <location>
        <begin position="112"/>
        <end position="129"/>
    </location>
</feature>
<evidence type="ECO:0000256" key="1">
    <source>
        <dbReference type="SAM" id="MobiDB-lite"/>
    </source>
</evidence>
<evidence type="ECO:0000313" key="4">
    <source>
        <dbReference type="Proteomes" id="UP001498771"/>
    </source>
</evidence>
<feature type="compositionally biased region" description="Low complexity" evidence="1">
    <location>
        <begin position="938"/>
        <end position="959"/>
    </location>
</feature>
<feature type="compositionally biased region" description="Low complexity" evidence="1">
    <location>
        <begin position="976"/>
        <end position="1009"/>
    </location>
</feature>
<gene>
    <name evidence="3" type="ORF">BZA70DRAFT_34673</name>
</gene>
<proteinExistence type="predicted"/>
<feature type="compositionally biased region" description="Basic and acidic residues" evidence="1">
    <location>
        <begin position="56"/>
        <end position="65"/>
    </location>
</feature>
<name>A0ABR1FE11_9ASCO</name>
<dbReference type="EMBL" id="JBBJBU010000001">
    <property type="protein sequence ID" value="KAK7208099.1"/>
    <property type="molecule type" value="Genomic_DNA"/>
</dbReference>
<feature type="compositionally biased region" description="Polar residues" evidence="1">
    <location>
        <begin position="257"/>
        <end position="271"/>
    </location>
</feature>
<feature type="region of interest" description="Disordered" evidence="1">
    <location>
        <begin position="189"/>
        <end position="331"/>
    </location>
</feature>
<feature type="compositionally biased region" description="Polar residues" evidence="1">
    <location>
        <begin position="842"/>
        <end position="875"/>
    </location>
</feature>
<dbReference type="InterPro" id="IPR019236">
    <property type="entry name" value="APP1_cat"/>
</dbReference>
<feature type="region of interest" description="Disordered" evidence="1">
    <location>
        <begin position="91"/>
        <end position="130"/>
    </location>
</feature>
<feature type="compositionally biased region" description="Low complexity" evidence="1">
    <location>
        <begin position="91"/>
        <end position="106"/>
    </location>
</feature>
<dbReference type="Pfam" id="PF09949">
    <property type="entry name" value="APP1_cat"/>
    <property type="match status" value="1"/>
</dbReference>
<feature type="compositionally biased region" description="Polar residues" evidence="1">
    <location>
        <begin position="45"/>
        <end position="55"/>
    </location>
</feature>
<organism evidence="3 4">
    <name type="scientific">Myxozyma melibiosi</name>
    <dbReference type="NCBI Taxonomy" id="54550"/>
    <lineage>
        <taxon>Eukaryota</taxon>
        <taxon>Fungi</taxon>
        <taxon>Dikarya</taxon>
        <taxon>Ascomycota</taxon>
        <taxon>Saccharomycotina</taxon>
        <taxon>Lipomycetes</taxon>
        <taxon>Lipomycetales</taxon>
        <taxon>Lipomycetaceae</taxon>
        <taxon>Myxozyma</taxon>
    </lineage>
</organism>
<reference evidence="3 4" key="1">
    <citation type="submission" date="2024-03" db="EMBL/GenBank/DDBJ databases">
        <title>Genome-scale model development and genomic sequencing of the oleaginous clade Lipomyces.</title>
        <authorList>
            <consortium name="Lawrence Berkeley National Laboratory"/>
            <person name="Czajka J.J."/>
            <person name="Han Y."/>
            <person name="Kim J."/>
            <person name="Mondo S.J."/>
            <person name="Hofstad B.A."/>
            <person name="Robles A."/>
            <person name="Haridas S."/>
            <person name="Riley R."/>
            <person name="LaButti K."/>
            <person name="Pangilinan J."/>
            <person name="Andreopoulos W."/>
            <person name="Lipzen A."/>
            <person name="Yan J."/>
            <person name="Wang M."/>
            <person name="Ng V."/>
            <person name="Grigoriev I.V."/>
            <person name="Spatafora J.W."/>
            <person name="Magnuson J.K."/>
            <person name="Baker S.E."/>
            <person name="Pomraning K.R."/>
        </authorList>
    </citation>
    <scope>NUCLEOTIDE SEQUENCE [LARGE SCALE GENOMIC DNA]</scope>
    <source>
        <strain evidence="3 4">Phaff 52-87</strain>
    </source>
</reference>
<feature type="region of interest" description="Disordered" evidence="1">
    <location>
        <begin position="1"/>
        <end position="28"/>
    </location>
</feature>
<feature type="region of interest" description="Disordered" evidence="1">
    <location>
        <begin position="934"/>
        <end position="1066"/>
    </location>
</feature>
<feature type="compositionally biased region" description="Polar residues" evidence="1">
    <location>
        <begin position="287"/>
        <end position="320"/>
    </location>
</feature>
<dbReference type="InterPro" id="IPR052935">
    <property type="entry name" value="Mg2+_PAP"/>
</dbReference>
<feature type="compositionally biased region" description="Basic and acidic residues" evidence="1">
    <location>
        <begin position="1040"/>
        <end position="1057"/>
    </location>
</feature>
<feature type="region of interest" description="Disordered" evidence="1">
    <location>
        <begin position="45"/>
        <end position="78"/>
    </location>
</feature>
<evidence type="ECO:0000259" key="2">
    <source>
        <dbReference type="Pfam" id="PF09949"/>
    </source>
</evidence>
<dbReference type="PANTHER" id="PTHR28208">
    <property type="entry name" value="PHOSPHATIDATE PHOSPHATASE APP1"/>
    <property type="match status" value="1"/>
</dbReference>
<dbReference type="PANTHER" id="PTHR28208:SF3">
    <property type="entry name" value="PHOSPHATIDATE PHOSPHATASE APP1"/>
    <property type="match status" value="1"/>
</dbReference>
<feature type="compositionally biased region" description="Low complexity" evidence="1">
    <location>
        <begin position="189"/>
        <end position="217"/>
    </location>
</feature>
<comment type="caution">
    <text evidence="3">The sequence shown here is derived from an EMBL/GenBank/DDBJ whole genome shotgun (WGS) entry which is preliminary data.</text>
</comment>
<protein>
    <recommendedName>
        <fullName evidence="2">Phosphatidate phosphatase APP1 catalytic domain-containing protein</fullName>
    </recommendedName>
</protein>
<feature type="region of interest" description="Disordered" evidence="1">
    <location>
        <begin position="501"/>
        <end position="535"/>
    </location>
</feature>
<evidence type="ECO:0000313" key="3">
    <source>
        <dbReference type="EMBL" id="KAK7208099.1"/>
    </source>
</evidence>
<feature type="compositionally biased region" description="Low complexity" evidence="1">
    <location>
        <begin position="884"/>
        <end position="894"/>
    </location>
</feature>
<feature type="compositionally biased region" description="Low complexity" evidence="1">
    <location>
        <begin position="1017"/>
        <end position="1037"/>
    </location>
</feature>
<feature type="compositionally biased region" description="Low complexity" evidence="1">
    <location>
        <begin position="231"/>
        <end position="256"/>
    </location>
</feature>